<dbReference type="PANTHER" id="PTHR43496:SF1">
    <property type="entry name" value="POLYGALACTURONAN_RHAMNOGALACTURONAN TRANSPORT SYSTEM PERMEASE PROTEIN YTEP"/>
    <property type="match status" value="1"/>
</dbReference>
<dbReference type="CDD" id="cd06261">
    <property type="entry name" value="TM_PBP2"/>
    <property type="match status" value="1"/>
</dbReference>
<dbReference type="InterPro" id="IPR000515">
    <property type="entry name" value="MetI-like"/>
</dbReference>
<name>A0ABX0J8D9_9BACL</name>
<feature type="transmembrane region" description="Helical" evidence="6">
    <location>
        <begin position="35"/>
        <end position="62"/>
    </location>
</feature>
<feature type="transmembrane region" description="Helical" evidence="6">
    <location>
        <begin position="135"/>
        <end position="157"/>
    </location>
</feature>
<organism evidence="8 9">
    <name type="scientific">Paenibacillus agricola</name>
    <dbReference type="NCBI Taxonomy" id="2716264"/>
    <lineage>
        <taxon>Bacteria</taxon>
        <taxon>Bacillati</taxon>
        <taxon>Bacillota</taxon>
        <taxon>Bacilli</taxon>
        <taxon>Bacillales</taxon>
        <taxon>Paenibacillaceae</taxon>
        <taxon>Paenibacillus</taxon>
    </lineage>
</organism>
<keyword evidence="2 6" id="KW-0813">Transport</keyword>
<dbReference type="SUPFAM" id="SSF161098">
    <property type="entry name" value="MetI-like"/>
    <property type="match status" value="1"/>
</dbReference>
<dbReference type="Proteomes" id="UP001165962">
    <property type="component" value="Unassembled WGS sequence"/>
</dbReference>
<dbReference type="PROSITE" id="PS50928">
    <property type="entry name" value="ABC_TM1"/>
    <property type="match status" value="1"/>
</dbReference>
<dbReference type="Pfam" id="PF00528">
    <property type="entry name" value="BPD_transp_1"/>
    <property type="match status" value="1"/>
</dbReference>
<proteinExistence type="inferred from homology"/>
<keyword evidence="5 6" id="KW-0472">Membrane</keyword>
<evidence type="ECO:0000256" key="5">
    <source>
        <dbReference type="ARBA" id="ARBA00023136"/>
    </source>
</evidence>
<evidence type="ECO:0000259" key="7">
    <source>
        <dbReference type="PROSITE" id="PS50928"/>
    </source>
</evidence>
<keyword evidence="9" id="KW-1185">Reference proteome</keyword>
<reference evidence="8" key="1">
    <citation type="submission" date="2020-03" db="EMBL/GenBank/DDBJ databases">
        <title>Draft sequencing of Paenibacilllus sp. S3N08.</title>
        <authorList>
            <person name="Kim D.-U."/>
        </authorList>
    </citation>
    <scope>NUCLEOTIDE SEQUENCE</scope>
    <source>
        <strain evidence="8">S3N08</strain>
    </source>
</reference>
<dbReference type="PANTHER" id="PTHR43496">
    <property type="entry name" value="PROTEIN LPLB"/>
    <property type="match status" value="1"/>
</dbReference>
<evidence type="ECO:0000256" key="1">
    <source>
        <dbReference type="ARBA" id="ARBA00004141"/>
    </source>
</evidence>
<feature type="transmembrane region" description="Helical" evidence="6">
    <location>
        <begin position="229"/>
        <end position="248"/>
    </location>
</feature>
<evidence type="ECO:0000256" key="6">
    <source>
        <dbReference type="RuleBase" id="RU363032"/>
    </source>
</evidence>
<feature type="transmembrane region" description="Helical" evidence="6">
    <location>
        <begin position="292"/>
        <end position="313"/>
    </location>
</feature>
<evidence type="ECO:0000313" key="8">
    <source>
        <dbReference type="EMBL" id="NHN32707.1"/>
    </source>
</evidence>
<gene>
    <name evidence="8" type="ORF">G9U52_23055</name>
</gene>
<dbReference type="RefSeq" id="WP_166152995.1">
    <property type="nucleotide sequence ID" value="NZ_JAAOIW010000009.1"/>
</dbReference>
<comment type="caution">
    <text evidence="8">The sequence shown here is derived from an EMBL/GenBank/DDBJ whole genome shotgun (WGS) entry which is preliminary data.</text>
</comment>
<feature type="transmembrane region" description="Helical" evidence="6">
    <location>
        <begin position="103"/>
        <end position="123"/>
    </location>
</feature>
<comment type="similarity">
    <text evidence="6">Belongs to the binding-protein-dependent transport system permease family.</text>
</comment>
<dbReference type="Gene3D" id="1.10.3720.10">
    <property type="entry name" value="MetI-like"/>
    <property type="match status" value="1"/>
</dbReference>
<evidence type="ECO:0000256" key="2">
    <source>
        <dbReference type="ARBA" id="ARBA00022448"/>
    </source>
</evidence>
<evidence type="ECO:0000256" key="3">
    <source>
        <dbReference type="ARBA" id="ARBA00022692"/>
    </source>
</evidence>
<feature type="domain" description="ABC transmembrane type-1" evidence="7">
    <location>
        <begin position="95"/>
        <end position="310"/>
    </location>
</feature>
<dbReference type="InterPro" id="IPR035906">
    <property type="entry name" value="MetI-like_sf"/>
</dbReference>
<comment type="subcellular location">
    <subcellularLocation>
        <location evidence="6">Cell membrane</location>
        <topology evidence="6">Multi-pass membrane protein</topology>
    </subcellularLocation>
    <subcellularLocation>
        <location evidence="1">Membrane</location>
        <topology evidence="1">Multi-pass membrane protein</topology>
    </subcellularLocation>
</comment>
<accession>A0ABX0J8D9</accession>
<sequence length="323" mass="36965">MENPVTPNLKADSKLTLQPTHSFRLFLRRLILHRYFYLLILPGCLYFFIFKFIPMWGILIAFQDYNPFAGMMKSKWVGFQYFQDLFGYDHFYVLLRNTLGINFMNLILYFPVPILMALMLNEVRHEVFKRVSQSIFYLPHFLSWVVVAGLTFFMISTDVGAVNKLLHDWGMQRIVILSNSDYFWLLITLQSIWKDAGWGTIIFLAAIAGVNPSLYESAVVDGAGRLRQIWHITLPAIRHVVVILLILRVGHMMDVGFEQLLLMMNPLVMNVADVFDTYAYNNGVLKGEISTGVAVGIFKGIVGLILVLGANFISKKMGEDGIF</sequence>
<dbReference type="EMBL" id="JAAOIW010000009">
    <property type="protein sequence ID" value="NHN32707.1"/>
    <property type="molecule type" value="Genomic_DNA"/>
</dbReference>
<keyword evidence="3 6" id="KW-0812">Transmembrane</keyword>
<evidence type="ECO:0000313" key="9">
    <source>
        <dbReference type="Proteomes" id="UP001165962"/>
    </source>
</evidence>
<keyword evidence="4 6" id="KW-1133">Transmembrane helix</keyword>
<feature type="transmembrane region" description="Helical" evidence="6">
    <location>
        <begin position="196"/>
        <end position="214"/>
    </location>
</feature>
<evidence type="ECO:0000256" key="4">
    <source>
        <dbReference type="ARBA" id="ARBA00022989"/>
    </source>
</evidence>
<protein>
    <submittedName>
        <fullName evidence="8">Sugar ABC transporter permease</fullName>
    </submittedName>
</protein>